<reference evidence="6 7" key="1">
    <citation type="submission" date="2024-01" db="EMBL/GenBank/DDBJ databases">
        <title>Comparative genomics of Cryptococcus and Kwoniella reveals pathogenesis evolution and contrasting modes of karyotype evolution via chromosome fusion or intercentromeric recombination.</title>
        <authorList>
            <person name="Coelho M.A."/>
            <person name="David-Palma M."/>
            <person name="Shea T."/>
            <person name="Bowers K."/>
            <person name="McGinley-Smith S."/>
            <person name="Mohammad A.W."/>
            <person name="Gnirke A."/>
            <person name="Yurkov A.M."/>
            <person name="Nowrousian M."/>
            <person name="Sun S."/>
            <person name="Cuomo C.A."/>
            <person name="Heitman J."/>
        </authorList>
    </citation>
    <scope>NUCLEOTIDE SEQUENCE [LARGE SCALE GENOMIC DNA]</scope>
    <source>
        <strain evidence="6">CBS 11374</strain>
    </source>
</reference>
<evidence type="ECO:0000313" key="7">
    <source>
        <dbReference type="Proteomes" id="UP001329825"/>
    </source>
</evidence>
<feature type="chain" id="PRO_5044961495" description="Carboxylic ester hydrolase" evidence="3">
    <location>
        <begin position="21"/>
        <end position="608"/>
    </location>
</feature>
<accession>A0ABZ1CS61</accession>
<dbReference type="Pfam" id="PF00135">
    <property type="entry name" value="COesterase"/>
    <property type="match status" value="1"/>
</dbReference>
<evidence type="ECO:0000313" key="6">
    <source>
        <dbReference type="EMBL" id="WRT64599.1"/>
    </source>
</evidence>
<feature type="domain" description="Carboxylesterase type B" evidence="5">
    <location>
        <begin position="74"/>
        <end position="588"/>
    </location>
</feature>
<feature type="region of interest" description="Disordered" evidence="4">
    <location>
        <begin position="32"/>
        <end position="58"/>
    </location>
</feature>
<dbReference type="RefSeq" id="XP_062789339.1">
    <property type="nucleotide sequence ID" value="XM_062933288.1"/>
</dbReference>
<protein>
    <recommendedName>
        <fullName evidence="3">Carboxylic ester hydrolase</fullName>
        <ecNumber evidence="3">3.1.1.-</ecNumber>
    </recommendedName>
</protein>
<dbReference type="PROSITE" id="PS00941">
    <property type="entry name" value="CARBOXYLESTERASE_B_2"/>
    <property type="match status" value="1"/>
</dbReference>
<dbReference type="PANTHER" id="PTHR11559">
    <property type="entry name" value="CARBOXYLESTERASE"/>
    <property type="match status" value="1"/>
</dbReference>
<sequence>MKWSLLLTLLPLAISAPASSNSTATGTAAAASSTSTSSSAGGNSTSTNPSVTIYPSTSNGNPVEITGLNFEQFGQDVYLGVPYAQPPVGDLRFRPPQDYTYNFSVTAQTQPPACLQDPSGVSNGQSEDCLFLNVFAPEGANGQTAWLPVMVWIYGGSFTSGSASLYNATALEAYAAKTGRPFIFVALNYRLGTFGWPYGSGFAENGAANLGLKDIKKGLEWVQENIWAFGGNPDQVTVFGESAGAIAISLLYLDENINTFKGAIMESGAQSTLPLGPTASTWEDVYQALLQATNCSSTPPSASTANTTTSPSTQSNSTSSGFDCLKALPADALLKGQLTVKSNLLFSGFVYGPSIDGDEIPDSPHTLLSQGKFAKIPFISGNNKDEGTVFVPSFVNSTALGLRELAIVEPVDPSNTTIAQVLALYPDVPALGSPFDTGNETFGLGSAHKQTAAIFGDATFQANRRYFLQQANAHGLNQTWTYQFEQLTPGAAGYLGVYHGSEIPYVYGAPLAGAGNYTAGDLSLSVSMMDYWLNFAYYNNPNSPDESSSSSSNSTNWPTYTNDKNILRLLANNVTVFTDDYREKQMDFFLSQPTQFNYKRGLPFGQRV</sequence>
<feature type="region of interest" description="Disordered" evidence="4">
    <location>
        <begin position="297"/>
        <end position="319"/>
    </location>
</feature>
<dbReference type="InterPro" id="IPR002018">
    <property type="entry name" value="CarbesteraseB"/>
</dbReference>
<dbReference type="PROSITE" id="PS00122">
    <property type="entry name" value="CARBOXYLESTERASE_B_1"/>
    <property type="match status" value="1"/>
</dbReference>
<evidence type="ECO:0000259" key="5">
    <source>
        <dbReference type="Pfam" id="PF00135"/>
    </source>
</evidence>
<keyword evidence="7" id="KW-1185">Reference proteome</keyword>
<evidence type="ECO:0000256" key="2">
    <source>
        <dbReference type="ARBA" id="ARBA00022801"/>
    </source>
</evidence>
<dbReference type="Gene3D" id="3.40.50.1820">
    <property type="entry name" value="alpha/beta hydrolase"/>
    <property type="match status" value="1"/>
</dbReference>
<name>A0ABZ1CS61_9TREE</name>
<organism evidence="6 7">
    <name type="scientific">Kwoniella shivajii</name>
    <dbReference type="NCBI Taxonomy" id="564305"/>
    <lineage>
        <taxon>Eukaryota</taxon>
        <taxon>Fungi</taxon>
        <taxon>Dikarya</taxon>
        <taxon>Basidiomycota</taxon>
        <taxon>Agaricomycotina</taxon>
        <taxon>Tremellomycetes</taxon>
        <taxon>Tremellales</taxon>
        <taxon>Cryptococcaceae</taxon>
        <taxon>Kwoniella</taxon>
    </lineage>
</organism>
<gene>
    <name evidence="6" type="ORF">IL334_001532</name>
</gene>
<dbReference type="SUPFAM" id="SSF53474">
    <property type="entry name" value="alpha/beta-Hydrolases"/>
    <property type="match status" value="1"/>
</dbReference>
<dbReference type="EC" id="3.1.1.-" evidence="3"/>
<evidence type="ECO:0000256" key="4">
    <source>
        <dbReference type="SAM" id="MobiDB-lite"/>
    </source>
</evidence>
<comment type="similarity">
    <text evidence="1 3">Belongs to the type-B carboxylesterase/lipase family.</text>
</comment>
<keyword evidence="3" id="KW-0732">Signal</keyword>
<feature type="signal peptide" evidence="3">
    <location>
        <begin position="1"/>
        <end position="20"/>
    </location>
</feature>
<keyword evidence="2 3" id="KW-0378">Hydrolase</keyword>
<proteinExistence type="inferred from homology"/>
<evidence type="ECO:0000256" key="3">
    <source>
        <dbReference type="RuleBase" id="RU361235"/>
    </source>
</evidence>
<dbReference type="InterPro" id="IPR019826">
    <property type="entry name" value="Carboxylesterase_B_AS"/>
</dbReference>
<dbReference type="EMBL" id="CP141882">
    <property type="protein sequence ID" value="WRT64599.1"/>
    <property type="molecule type" value="Genomic_DNA"/>
</dbReference>
<dbReference type="GeneID" id="87953663"/>
<dbReference type="InterPro" id="IPR029058">
    <property type="entry name" value="AB_hydrolase_fold"/>
</dbReference>
<dbReference type="Proteomes" id="UP001329825">
    <property type="component" value="Chromosome 2"/>
</dbReference>
<dbReference type="InterPro" id="IPR050309">
    <property type="entry name" value="Type-B_Carboxylest/Lipase"/>
</dbReference>
<feature type="compositionally biased region" description="Low complexity" evidence="4">
    <location>
        <begin position="32"/>
        <end position="50"/>
    </location>
</feature>
<dbReference type="InterPro" id="IPR019819">
    <property type="entry name" value="Carboxylesterase_B_CS"/>
</dbReference>
<evidence type="ECO:0000256" key="1">
    <source>
        <dbReference type="ARBA" id="ARBA00005964"/>
    </source>
</evidence>